<dbReference type="Proteomes" id="UP000245753">
    <property type="component" value="Unassembled WGS sequence"/>
</dbReference>
<feature type="transmembrane region" description="Helical" evidence="1">
    <location>
        <begin position="145"/>
        <end position="165"/>
    </location>
</feature>
<protein>
    <submittedName>
        <fullName evidence="2">4-hydroxybenzoate polyprenyltransferase</fullName>
    </submittedName>
</protein>
<feature type="transmembrane region" description="Helical" evidence="1">
    <location>
        <begin position="177"/>
        <end position="199"/>
    </location>
</feature>
<proteinExistence type="predicted"/>
<gene>
    <name evidence="2" type="ORF">DF200_01085</name>
</gene>
<keyword evidence="1" id="KW-0812">Transmembrane</keyword>
<keyword evidence="2" id="KW-0808">Transferase</keyword>
<dbReference type="AlphaFoldDB" id="A0A2U2MVF8"/>
<dbReference type="GO" id="GO:0016740">
    <property type="term" value="F:transferase activity"/>
    <property type="evidence" value="ECO:0007669"/>
    <property type="project" value="UniProtKB-KW"/>
</dbReference>
<sequence length="203" mass="21803">MMMRMTQDNHMNHETRAVTDASTMREDSGTVPLMAAQGVVMAVTMCVCEIVCAPMVISLSGGAFALVPWAMLACLLAVVFVLILGFAFLWLADNLSHNFSGRLVPLTYGVVGAASFGVWGGLLYPTFMNSILGPAKLALLTSGDVWAIGFNCAVIGMVSFLLAVICGPQLARRRTVCVVLAVVVFVLAAFGAFFLWQFYARLH</sequence>
<comment type="caution">
    <text evidence="2">The sequence shown here is derived from an EMBL/GenBank/DDBJ whole genome shotgun (WGS) entry which is preliminary data.</text>
</comment>
<keyword evidence="1" id="KW-0472">Membrane</keyword>
<keyword evidence="1" id="KW-1133">Transmembrane helix</keyword>
<accession>A0A2U2MVF8</accession>
<keyword evidence="3" id="KW-1185">Reference proteome</keyword>
<reference evidence="2 3" key="1">
    <citation type="journal article" date="2018" name="Int. J. Syst. Evol. Microbiol.">
        <title>Bifidobacterium catulorum sp. nov., a novel taxon from the faeces of the baby common marmoset (Callithrix jacchus).</title>
        <authorList>
            <person name="Modesto M."/>
            <person name="Michelini S."/>
            <person name="Oki K."/>
            <person name="Biavati B."/>
            <person name="Watanabe K."/>
            <person name="Mattarelli P."/>
        </authorList>
    </citation>
    <scope>NUCLEOTIDE SEQUENCE [LARGE SCALE GENOMIC DNA]</scope>
    <source>
        <strain evidence="2 3">MRM 8.19</strain>
    </source>
</reference>
<evidence type="ECO:0000256" key="1">
    <source>
        <dbReference type="SAM" id="Phobius"/>
    </source>
</evidence>
<evidence type="ECO:0000313" key="3">
    <source>
        <dbReference type="Proteomes" id="UP000245753"/>
    </source>
</evidence>
<feature type="transmembrane region" description="Helical" evidence="1">
    <location>
        <begin position="69"/>
        <end position="91"/>
    </location>
</feature>
<feature type="transmembrane region" description="Helical" evidence="1">
    <location>
        <begin position="33"/>
        <end position="57"/>
    </location>
</feature>
<evidence type="ECO:0000313" key="2">
    <source>
        <dbReference type="EMBL" id="PWG60847.1"/>
    </source>
</evidence>
<feature type="transmembrane region" description="Helical" evidence="1">
    <location>
        <begin position="103"/>
        <end position="125"/>
    </location>
</feature>
<dbReference type="EMBL" id="QFFN01000001">
    <property type="protein sequence ID" value="PWG60847.1"/>
    <property type="molecule type" value="Genomic_DNA"/>
</dbReference>
<name>A0A2U2MVF8_9BIFI</name>
<organism evidence="2 3">
    <name type="scientific">Bifidobacterium catulorum</name>
    <dbReference type="NCBI Taxonomy" id="1630173"/>
    <lineage>
        <taxon>Bacteria</taxon>
        <taxon>Bacillati</taxon>
        <taxon>Actinomycetota</taxon>
        <taxon>Actinomycetes</taxon>
        <taxon>Bifidobacteriales</taxon>
        <taxon>Bifidobacteriaceae</taxon>
        <taxon>Bifidobacterium</taxon>
    </lineage>
</organism>